<evidence type="ECO:0000256" key="1">
    <source>
        <dbReference type="SAM" id="Phobius"/>
    </source>
</evidence>
<feature type="transmembrane region" description="Helical" evidence="1">
    <location>
        <begin position="6"/>
        <end position="27"/>
    </location>
</feature>
<organism evidence="2 3">
    <name type="scientific">Amphritea atlantica</name>
    <dbReference type="NCBI Taxonomy" id="355243"/>
    <lineage>
        <taxon>Bacteria</taxon>
        <taxon>Pseudomonadati</taxon>
        <taxon>Pseudomonadota</taxon>
        <taxon>Gammaproteobacteria</taxon>
        <taxon>Oceanospirillales</taxon>
        <taxon>Oceanospirillaceae</taxon>
        <taxon>Amphritea</taxon>
    </lineage>
</organism>
<evidence type="ECO:0008006" key="4">
    <source>
        <dbReference type="Google" id="ProtNLM"/>
    </source>
</evidence>
<proteinExistence type="predicted"/>
<protein>
    <recommendedName>
        <fullName evidence="4">DUF2065 domain-containing protein</fullName>
    </recommendedName>
</protein>
<dbReference type="EMBL" id="FOGB01000015">
    <property type="protein sequence ID" value="SER05505.1"/>
    <property type="molecule type" value="Genomic_DNA"/>
</dbReference>
<gene>
    <name evidence="2" type="ORF">SAMN03080615_03759</name>
</gene>
<accession>A0A1H9L2X6</accession>
<name>A0A1H9L2X6_9GAMM</name>
<sequence>MHSELWHQLLIGFCLMLVMEGILPFLYPQRWRNLVHQLALVSDRALRITGFVSMMAGVILLYIFN</sequence>
<keyword evidence="1" id="KW-0472">Membrane</keyword>
<keyword evidence="3" id="KW-1185">Reference proteome</keyword>
<keyword evidence="1" id="KW-0812">Transmembrane</keyword>
<dbReference type="Proteomes" id="UP000198749">
    <property type="component" value="Unassembled WGS sequence"/>
</dbReference>
<dbReference type="Pfam" id="PF09838">
    <property type="entry name" value="DUF2065"/>
    <property type="match status" value="1"/>
</dbReference>
<keyword evidence="1" id="KW-1133">Transmembrane helix</keyword>
<evidence type="ECO:0000313" key="3">
    <source>
        <dbReference type="Proteomes" id="UP000198749"/>
    </source>
</evidence>
<dbReference type="OrthoDB" id="9182237at2"/>
<evidence type="ECO:0000313" key="2">
    <source>
        <dbReference type="EMBL" id="SER05505.1"/>
    </source>
</evidence>
<feature type="transmembrane region" description="Helical" evidence="1">
    <location>
        <begin position="48"/>
        <end position="64"/>
    </location>
</feature>
<dbReference type="InterPro" id="IPR019201">
    <property type="entry name" value="DUF2065"/>
</dbReference>
<dbReference type="RefSeq" id="WP_091361243.1">
    <property type="nucleotide sequence ID" value="NZ_AP025284.1"/>
</dbReference>
<dbReference type="PANTHER" id="PTHR38602">
    <property type="entry name" value="INNER MEMBRANE PROTEIN-RELATED"/>
    <property type="match status" value="1"/>
</dbReference>
<reference evidence="3" key="1">
    <citation type="submission" date="2016-10" db="EMBL/GenBank/DDBJ databases">
        <authorList>
            <person name="Varghese N."/>
            <person name="Submissions S."/>
        </authorList>
    </citation>
    <scope>NUCLEOTIDE SEQUENCE [LARGE SCALE GENOMIC DNA]</scope>
    <source>
        <strain evidence="3">DSM 18887</strain>
    </source>
</reference>
<dbReference type="STRING" id="355243.SAMN03080615_03759"/>
<dbReference type="PANTHER" id="PTHR38602:SF1">
    <property type="entry name" value="INNER MEMBRANE PROTEIN"/>
    <property type="match status" value="1"/>
</dbReference>
<dbReference type="AlphaFoldDB" id="A0A1H9L2X6"/>